<name>A0ABT4LF80_9PROT</name>
<evidence type="ECO:0000256" key="1">
    <source>
        <dbReference type="SAM" id="MobiDB-lite"/>
    </source>
</evidence>
<protein>
    <submittedName>
        <fullName evidence="3">Uncharacterized protein</fullName>
    </submittedName>
</protein>
<proteinExistence type="predicted"/>
<evidence type="ECO:0000313" key="3">
    <source>
        <dbReference type="EMBL" id="MCZ4279756.1"/>
    </source>
</evidence>
<feature type="transmembrane region" description="Helical" evidence="2">
    <location>
        <begin position="73"/>
        <end position="93"/>
    </location>
</feature>
<evidence type="ECO:0000256" key="2">
    <source>
        <dbReference type="SAM" id="Phobius"/>
    </source>
</evidence>
<keyword evidence="4" id="KW-1185">Reference proteome</keyword>
<evidence type="ECO:0000313" key="4">
    <source>
        <dbReference type="Proteomes" id="UP001069802"/>
    </source>
</evidence>
<keyword evidence="2" id="KW-0472">Membrane</keyword>
<sequence length="224" mass="26558">MASLFKIFLLFCSREFRDFYAEKQRQGLIEPEVRNSITRGVLFWLLLALFPPFLAGGLFWLNYADLSREIPDFSLLSPVIICFLVACFTLALARRKIRLQEILAFVYSDGVLLDAQLLSSDHKDYHYSYVYEYCMAGEWFRKKMTFRRFSAPRDEKVGDFVTFICAESCPRFAYYYDVVDFWRNCLIRDREMPGRPASWQVDQRAKELEEPKKPFLYPGHSHRQ</sequence>
<accession>A0ABT4LF80</accession>
<keyword evidence="2" id="KW-1133">Transmembrane helix</keyword>
<comment type="caution">
    <text evidence="3">The sequence shown here is derived from an EMBL/GenBank/DDBJ whole genome shotgun (WGS) entry which is preliminary data.</text>
</comment>
<keyword evidence="2" id="KW-0812">Transmembrane</keyword>
<dbReference type="EMBL" id="JAPWGY010000001">
    <property type="protein sequence ID" value="MCZ4279756.1"/>
    <property type="molecule type" value="Genomic_DNA"/>
</dbReference>
<gene>
    <name evidence="3" type="ORF">O4H49_03130</name>
</gene>
<feature type="region of interest" description="Disordered" evidence="1">
    <location>
        <begin position="198"/>
        <end position="224"/>
    </location>
</feature>
<feature type="transmembrane region" description="Helical" evidence="2">
    <location>
        <begin position="41"/>
        <end position="61"/>
    </location>
</feature>
<feature type="compositionally biased region" description="Basic and acidic residues" evidence="1">
    <location>
        <begin position="203"/>
        <end position="213"/>
    </location>
</feature>
<dbReference type="RefSeq" id="WP_269421953.1">
    <property type="nucleotide sequence ID" value="NZ_JAPWGY010000001.1"/>
</dbReference>
<dbReference type="Proteomes" id="UP001069802">
    <property type="component" value="Unassembled WGS sequence"/>
</dbReference>
<organism evidence="3 4">
    <name type="scientific">Kiloniella laminariae</name>
    <dbReference type="NCBI Taxonomy" id="454162"/>
    <lineage>
        <taxon>Bacteria</taxon>
        <taxon>Pseudomonadati</taxon>
        <taxon>Pseudomonadota</taxon>
        <taxon>Alphaproteobacteria</taxon>
        <taxon>Rhodospirillales</taxon>
        <taxon>Kiloniellaceae</taxon>
        <taxon>Kiloniella</taxon>
    </lineage>
</organism>
<reference evidence="3" key="1">
    <citation type="submission" date="2022-12" db="EMBL/GenBank/DDBJ databases">
        <title>Bacterial isolates from different developmental stages of Nematostella vectensis.</title>
        <authorList>
            <person name="Fraune S."/>
        </authorList>
    </citation>
    <scope>NUCLEOTIDE SEQUENCE</scope>
    <source>
        <strain evidence="3">G21630-S1</strain>
    </source>
</reference>